<evidence type="ECO:0008006" key="6">
    <source>
        <dbReference type="Google" id="ProtNLM"/>
    </source>
</evidence>
<keyword evidence="5" id="KW-1185">Reference proteome</keyword>
<dbReference type="EMBL" id="MTLN01000003">
    <property type="protein sequence ID" value="ONN72011.1"/>
    <property type="molecule type" value="Genomic_DNA"/>
</dbReference>
<evidence type="ECO:0000313" key="3">
    <source>
        <dbReference type="EMBL" id="SCZ48027.1"/>
    </source>
</evidence>
<feature type="transmembrane region" description="Helical" evidence="1">
    <location>
        <begin position="162"/>
        <end position="181"/>
    </location>
</feature>
<comment type="caution">
    <text evidence="3">The sequence shown here is derived from an EMBL/GenBank/DDBJ whole genome shotgun (WGS) entry which is preliminary data.</text>
</comment>
<evidence type="ECO:0000313" key="5">
    <source>
        <dbReference type="Proteomes" id="UP000189310"/>
    </source>
</evidence>
<evidence type="ECO:0000313" key="2">
    <source>
        <dbReference type="EMBL" id="ONN72011.1"/>
    </source>
</evidence>
<protein>
    <recommendedName>
        <fullName evidence="6">DUF308 domain-containing protein</fullName>
    </recommendedName>
</protein>
<keyword evidence="1" id="KW-0472">Membrane</keyword>
<reference evidence="3" key="2">
    <citation type="submission" date="2016-10" db="EMBL/GenBank/DDBJ databases">
        <authorList>
            <person name="Varghese N."/>
            <person name="Submissions S."/>
        </authorList>
    </citation>
    <scope>NUCLEOTIDE SEQUENCE</scope>
    <source>
        <strain evidence="3">DSM 15758</strain>
    </source>
</reference>
<feature type="transmembrane region" description="Helical" evidence="1">
    <location>
        <begin position="18"/>
        <end position="35"/>
    </location>
</feature>
<organism evidence="3 4">
    <name type="scientific">Pseudomonas oryzihabitans</name>
    <dbReference type="NCBI Taxonomy" id="47885"/>
    <lineage>
        <taxon>Bacteria</taxon>
        <taxon>Pseudomonadati</taxon>
        <taxon>Pseudomonadota</taxon>
        <taxon>Gammaproteobacteria</taxon>
        <taxon>Pseudomonadales</taxon>
        <taxon>Pseudomonadaceae</taxon>
        <taxon>Pseudomonas</taxon>
    </lineage>
</organism>
<feature type="transmembrane region" description="Helical" evidence="1">
    <location>
        <begin position="129"/>
        <end position="150"/>
    </location>
</feature>
<dbReference type="AlphaFoldDB" id="A0A1G5PES5"/>
<accession>A0A1G5PES5</accession>
<dbReference type="Proteomes" id="UP000183046">
    <property type="component" value="Unassembled WGS sequence"/>
</dbReference>
<dbReference type="RefSeq" id="WP_044342975.1">
    <property type="nucleotide sequence ID" value="NZ_CP044074.1"/>
</dbReference>
<dbReference type="EMBL" id="FMWB01000019">
    <property type="protein sequence ID" value="SCZ48027.1"/>
    <property type="molecule type" value="Genomic_DNA"/>
</dbReference>
<evidence type="ECO:0000256" key="1">
    <source>
        <dbReference type="SAM" id="Phobius"/>
    </source>
</evidence>
<reference evidence="2 5" key="3">
    <citation type="submission" date="2017-01" db="EMBL/GenBank/DDBJ databases">
        <title>Pseudomonas psychrotolerans genome sequencing and assembly.</title>
        <authorList>
            <person name="Vyas B."/>
            <person name="Mayilraj S."/>
        </authorList>
    </citation>
    <scope>NUCLEOTIDE SEQUENCE [LARGE SCALE GENOMIC DNA]</scope>
    <source>
        <strain evidence="2 5">SDS18</strain>
    </source>
</reference>
<reference evidence="4" key="1">
    <citation type="submission" date="2016-10" db="EMBL/GenBank/DDBJ databases">
        <authorList>
            <person name="de Groot N.N."/>
        </authorList>
    </citation>
    <scope>NUCLEOTIDE SEQUENCE [LARGE SCALE GENOMIC DNA]</scope>
    <source>
        <strain evidence="4">DSM 15758</strain>
    </source>
</reference>
<dbReference type="Proteomes" id="UP000189310">
    <property type="component" value="Unassembled WGS sequence"/>
</dbReference>
<sequence>MSHALGASTGSPWLQRYYLLRAAVALLWIALALALGHATAWAGPLLLVLYPAWDALANVLDARQSGGLRHNAGQRLNAVVSLSVAVAIGLALTSGMGAAIGVFGVWAMAAGLLQLAVAIRRWRTSAGQWAMILSGAQSALAGGFFVKQAADGVPLDVSSVTPYVAFGACYFGVSAAWLAVARSRRSAAGKRA</sequence>
<evidence type="ECO:0000313" key="4">
    <source>
        <dbReference type="Proteomes" id="UP000183046"/>
    </source>
</evidence>
<proteinExistence type="predicted"/>
<gene>
    <name evidence="2" type="ORF">BVL52_06635</name>
    <name evidence="3" type="ORF">SAMN05216279_11930</name>
</gene>
<name>A0A1G5PES5_9PSED</name>
<dbReference type="eggNOG" id="ENOG502ZBW7">
    <property type="taxonomic scope" value="Bacteria"/>
</dbReference>
<keyword evidence="1" id="KW-1133">Transmembrane helix</keyword>
<keyword evidence="1" id="KW-0812">Transmembrane</keyword>
<dbReference type="OrthoDB" id="960912at2"/>